<reference evidence="2 3" key="1">
    <citation type="submission" date="2017-06" db="EMBL/GenBank/DDBJ databases">
        <title>Cmopartive genomic analysis of Ambrosia Fusariam Clade fungi.</title>
        <authorList>
            <person name="Stajich J.E."/>
            <person name="Carrillo J."/>
            <person name="Kijimoto T."/>
            <person name="Eskalen A."/>
            <person name="O'Donnell K."/>
            <person name="Kasson M."/>
        </authorList>
    </citation>
    <scope>NUCLEOTIDE SEQUENCE [LARGE SCALE GENOMIC DNA]</scope>
    <source>
        <strain evidence="2 3">NRRL 20438</strain>
    </source>
</reference>
<protein>
    <submittedName>
        <fullName evidence="2">Uncharacterized protein</fullName>
    </submittedName>
</protein>
<evidence type="ECO:0000256" key="1">
    <source>
        <dbReference type="SAM" id="MobiDB-lite"/>
    </source>
</evidence>
<organism evidence="2 3">
    <name type="scientific">Fusarium ambrosium</name>
    <dbReference type="NCBI Taxonomy" id="131363"/>
    <lineage>
        <taxon>Eukaryota</taxon>
        <taxon>Fungi</taxon>
        <taxon>Dikarya</taxon>
        <taxon>Ascomycota</taxon>
        <taxon>Pezizomycotina</taxon>
        <taxon>Sordariomycetes</taxon>
        <taxon>Hypocreomycetidae</taxon>
        <taxon>Hypocreales</taxon>
        <taxon>Nectriaceae</taxon>
        <taxon>Fusarium</taxon>
        <taxon>Fusarium solani species complex</taxon>
    </lineage>
</organism>
<proteinExistence type="predicted"/>
<comment type="caution">
    <text evidence="2">The sequence shown here is derived from an EMBL/GenBank/DDBJ whole genome shotgun (WGS) entry which is preliminary data.</text>
</comment>
<evidence type="ECO:0000313" key="2">
    <source>
        <dbReference type="EMBL" id="RSL87154.1"/>
    </source>
</evidence>
<evidence type="ECO:0000313" key="3">
    <source>
        <dbReference type="Proteomes" id="UP000288429"/>
    </source>
</evidence>
<dbReference type="AlphaFoldDB" id="A0A428SBM8"/>
<name>A0A428SBM8_9HYPO</name>
<gene>
    <name evidence="2" type="ORF">CDV31_016301</name>
</gene>
<dbReference type="Proteomes" id="UP000288429">
    <property type="component" value="Unassembled WGS sequence"/>
</dbReference>
<feature type="region of interest" description="Disordered" evidence="1">
    <location>
        <begin position="1"/>
        <end position="42"/>
    </location>
</feature>
<dbReference type="EMBL" id="NIZV01000510">
    <property type="protein sequence ID" value="RSL87154.1"/>
    <property type="molecule type" value="Genomic_DNA"/>
</dbReference>
<keyword evidence="3" id="KW-1185">Reference proteome</keyword>
<sequence>MEASVKSLTEPRQVFSSANDFSSADKGKGKQPVRPVNLSNEAVDNWRRQLDKALNMRKKYAMSCIEWDREIHRISAEMQTR</sequence>
<accession>A0A428SBM8</accession>